<name>A0AA39XR53_9PEZI</name>
<dbReference type="AlphaFoldDB" id="A0AA39XR53"/>
<dbReference type="PANTHER" id="PTHR33112">
    <property type="entry name" value="DOMAIN PROTEIN, PUTATIVE-RELATED"/>
    <property type="match status" value="1"/>
</dbReference>
<evidence type="ECO:0000313" key="2">
    <source>
        <dbReference type="EMBL" id="KAK0638589.1"/>
    </source>
</evidence>
<dbReference type="InterPro" id="IPR010730">
    <property type="entry name" value="HET"/>
</dbReference>
<dbReference type="PANTHER" id="PTHR33112:SF12">
    <property type="entry name" value="HETEROKARYON INCOMPATIBILITY DOMAIN-CONTAINING PROTEIN"/>
    <property type="match status" value="1"/>
</dbReference>
<organism evidence="2 3">
    <name type="scientific">Cercophora newfieldiana</name>
    <dbReference type="NCBI Taxonomy" id="92897"/>
    <lineage>
        <taxon>Eukaryota</taxon>
        <taxon>Fungi</taxon>
        <taxon>Dikarya</taxon>
        <taxon>Ascomycota</taxon>
        <taxon>Pezizomycotina</taxon>
        <taxon>Sordariomycetes</taxon>
        <taxon>Sordariomycetidae</taxon>
        <taxon>Sordariales</taxon>
        <taxon>Lasiosphaeriaceae</taxon>
        <taxon>Cercophora</taxon>
    </lineage>
</organism>
<gene>
    <name evidence="2" type="ORF">B0T16DRAFT_336743</name>
</gene>
<sequence>MHRGAIGRVWKFLPVTIRDAITLTQKLGMRYLWVGSICVLQNDDEDRERGVGAMDHIYERAWLTVIAACGHDANAGLPGVQSGSRAELPLAREVCPGFSMGAYIAIENLLMTSVYDTRAWTYVRKMAPFKSLIRLSTVFKRSNCLDEHCISSTTRSSSIAVRLSLQR</sequence>
<dbReference type="Pfam" id="PF06985">
    <property type="entry name" value="HET"/>
    <property type="match status" value="1"/>
</dbReference>
<reference evidence="2" key="1">
    <citation type="submission" date="2023-06" db="EMBL/GenBank/DDBJ databases">
        <title>Genome-scale phylogeny and comparative genomics of the fungal order Sordariales.</title>
        <authorList>
            <consortium name="Lawrence Berkeley National Laboratory"/>
            <person name="Hensen N."/>
            <person name="Bonometti L."/>
            <person name="Westerberg I."/>
            <person name="Brannstrom I.O."/>
            <person name="Guillou S."/>
            <person name="Cros-Aarteil S."/>
            <person name="Calhoun S."/>
            <person name="Haridas S."/>
            <person name="Kuo A."/>
            <person name="Mondo S."/>
            <person name="Pangilinan J."/>
            <person name="Riley R."/>
            <person name="Labutti K."/>
            <person name="Andreopoulos B."/>
            <person name="Lipzen A."/>
            <person name="Chen C."/>
            <person name="Yanf M."/>
            <person name="Daum C."/>
            <person name="Ng V."/>
            <person name="Clum A."/>
            <person name="Steindorff A."/>
            <person name="Ohm R."/>
            <person name="Martin F."/>
            <person name="Silar P."/>
            <person name="Natvig D."/>
            <person name="Lalanne C."/>
            <person name="Gautier V."/>
            <person name="Ament-Velasquez S.L."/>
            <person name="Kruys A."/>
            <person name="Hutchinson M.I."/>
            <person name="Powell A.J."/>
            <person name="Barry K."/>
            <person name="Miller A.N."/>
            <person name="Grigoriev I.V."/>
            <person name="Debuchy R."/>
            <person name="Gladieux P."/>
            <person name="Thoren M.H."/>
            <person name="Johannesson H."/>
        </authorList>
    </citation>
    <scope>NUCLEOTIDE SEQUENCE</scope>
    <source>
        <strain evidence="2">SMH2532-1</strain>
    </source>
</reference>
<dbReference type="EMBL" id="JAULSV010000007">
    <property type="protein sequence ID" value="KAK0638589.1"/>
    <property type="molecule type" value="Genomic_DNA"/>
</dbReference>
<keyword evidence="3" id="KW-1185">Reference proteome</keyword>
<protein>
    <recommendedName>
        <fullName evidence="1">Heterokaryon incompatibility domain-containing protein</fullName>
    </recommendedName>
</protein>
<comment type="caution">
    <text evidence="2">The sequence shown here is derived from an EMBL/GenBank/DDBJ whole genome shotgun (WGS) entry which is preliminary data.</text>
</comment>
<proteinExistence type="predicted"/>
<feature type="domain" description="Heterokaryon incompatibility" evidence="1">
    <location>
        <begin position="13"/>
        <end position="122"/>
    </location>
</feature>
<evidence type="ECO:0000259" key="1">
    <source>
        <dbReference type="Pfam" id="PF06985"/>
    </source>
</evidence>
<dbReference type="Proteomes" id="UP001174936">
    <property type="component" value="Unassembled WGS sequence"/>
</dbReference>
<accession>A0AA39XR53</accession>
<evidence type="ECO:0000313" key="3">
    <source>
        <dbReference type="Proteomes" id="UP001174936"/>
    </source>
</evidence>